<keyword evidence="2" id="KW-1185">Reference proteome</keyword>
<sequence length="92" mass="10197">MGFRLPGIKRVSFSANQASTRAADVPKGYLAVYVGEKMKRFVIPLSYLNQPAFQDLLSQAEDEFGYDHPMGGLTIPCREDILLTITSRLNGC</sequence>
<proteinExistence type="predicted"/>
<dbReference type="EMBL" id="CM039434">
    <property type="protein sequence ID" value="KAI4323758.1"/>
    <property type="molecule type" value="Genomic_DNA"/>
</dbReference>
<accession>A0ACB9MHV7</accession>
<gene>
    <name evidence="1" type="ORF">L6164_023339</name>
</gene>
<reference evidence="1 2" key="1">
    <citation type="journal article" date="2022" name="DNA Res.">
        <title>Chromosomal-level genome assembly of the orchid tree Bauhinia variegata (Leguminosae; Cercidoideae) supports the allotetraploid origin hypothesis of Bauhinia.</title>
        <authorList>
            <person name="Zhong Y."/>
            <person name="Chen Y."/>
            <person name="Zheng D."/>
            <person name="Pang J."/>
            <person name="Liu Y."/>
            <person name="Luo S."/>
            <person name="Meng S."/>
            <person name="Qian L."/>
            <person name="Wei D."/>
            <person name="Dai S."/>
            <person name="Zhou R."/>
        </authorList>
    </citation>
    <scope>NUCLEOTIDE SEQUENCE [LARGE SCALE GENOMIC DNA]</scope>
    <source>
        <strain evidence="1">BV-YZ2020</strain>
    </source>
</reference>
<dbReference type="Proteomes" id="UP000828941">
    <property type="component" value="Chromosome 9"/>
</dbReference>
<comment type="caution">
    <text evidence="1">The sequence shown here is derived from an EMBL/GenBank/DDBJ whole genome shotgun (WGS) entry which is preliminary data.</text>
</comment>
<organism evidence="1 2">
    <name type="scientific">Bauhinia variegata</name>
    <name type="common">Purple orchid tree</name>
    <name type="synonym">Phanera variegata</name>
    <dbReference type="NCBI Taxonomy" id="167791"/>
    <lineage>
        <taxon>Eukaryota</taxon>
        <taxon>Viridiplantae</taxon>
        <taxon>Streptophyta</taxon>
        <taxon>Embryophyta</taxon>
        <taxon>Tracheophyta</taxon>
        <taxon>Spermatophyta</taxon>
        <taxon>Magnoliopsida</taxon>
        <taxon>eudicotyledons</taxon>
        <taxon>Gunneridae</taxon>
        <taxon>Pentapetalae</taxon>
        <taxon>rosids</taxon>
        <taxon>fabids</taxon>
        <taxon>Fabales</taxon>
        <taxon>Fabaceae</taxon>
        <taxon>Cercidoideae</taxon>
        <taxon>Cercideae</taxon>
        <taxon>Bauhiniinae</taxon>
        <taxon>Bauhinia</taxon>
    </lineage>
</organism>
<evidence type="ECO:0000313" key="1">
    <source>
        <dbReference type="EMBL" id="KAI4323758.1"/>
    </source>
</evidence>
<name>A0ACB9MHV7_BAUVA</name>
<evidence type="ECO:0000313" key="2">
    <source>
        <dbReference type="Proteomes" id="UP000828941"/>
    </source>
</evidence>
<protein>
    <submittedName>
        <fullName evidence="1">Uncharacterized protein</fullName>
    </submittedName>
</protein>